<feature type="transmembrane region" description="Helical" evidence="1">
    <location>
        <begin position="16"/>
        <end position="37"/>
    </location>
</feature>
<gene>
    <name evidence="2" type="ORF">HTZ77_08425</name>
</gene>
<feature type="transmembrane region" description="Helical" evidence="1">
    <location>
        <begin position="67"/>
        <end position="88"/>
    </location>
</feature>
<keyword evidence="3" id="KW-1185">Reference proteome</keyword>
<dbReference type="EMBL" id="JABWGN010000003">
    <property type="protein sequence ID" value="NUW31448.1"/>
    <property type="molecule type" value="Genomic_DNA"/>
</dbReference>
<evidence type="ECO:0000313" key="3">
    <source>
        <dbReference type="Proteomes" id="UP000586042"/>
    </source>
</evidence>
<keyword evidence="1" id="KW-1133">Transmembrane helix</keyword>
<protein>
    <submittedName>
        <fullName evidence="2">Uncharacterized protein</fullName>
    </submittedName>
</protein>
<dbReference type="Proteomes" id="UP000586042">
    <property type="component" value="Unassembled WGS sequence"/>
</dbReference>
<proteinExistence type="predicted"/>
<evidence type="ECO:0000256" key="1">
    <source>
        <dbReference type="SAM" id="Phobius"/>
    </source>
</evidence>
<reference evidence="2 3" key="1">
    <citation type="submission" date="2020-06" db="EMBL/GenBank/DDBJ databases">
        <title>Nonomuraea sp. SMC257, a novel actinomycete isolated from soil.</title>
        <authorList>
            <person name="Chanama M."/>
        </authorList>
    </citation>
    <scope>NUCLEOTIDE SEQUENCE [LARGE SCALE GENOMIC DNA]</scope>
    <source>
        <strain evidence="2 3">SMC257</strain>
    </source>
</reference>
<keyword evidence="1" id="KW-0812">Transmembrane</keyword>
<name>A0A7Y6I5E1_9ACTN</name>
<dbReference type="AlphaFoldDB" id="A0A7Y6I5E1"/>
<accession>A0A7Y6I5E1</accession>
<comment type="caution">
    <text evidence="2">The sequence shown here is derived from an EMBL/GenBank/DDBJ whole genome shotgun (WGS) entry which is preliminary data.</text>
</comment>
<dbReference type="RefSeq" id="WP_175588903.1">
    <property type="nucleotide sequence ID" value="NZ_JABWGN010000003.1"/>
</dbReference>
<organism evidence="2 3">
    <name type="scientific">Nonomuraea montanisoli</name>
    <dbReference type="NCBI Taxonomy" id="2741721"/>
    <lineage>
        <taxon>Bacteria</taxon>
        <taxon>Bacillati</taxon>
        <taxon>Actinomycetota</taxon>
        <taxon>Actinomycetes</taxon>
        <taxon>Streptosporangiales</taxon>
        <taxon>Streptosporangiaceae</taxon>
        <taxon>Nonomuraea</taxon>
    </lineage>
</organism>
<evidence type="ECO:0000313" key="2">
    <source>
        <dbReference type="EMBL" id="NUW31448.1"/>
    </source>
</evidence>
<keyword evidence="1" id="KW-0472">Membrane</keyword>
<sequence>MTGFLSGLGQKLAERWLAVLVLPGALFEAVLWLAAVLGHRHPWDVPFLTDRAAAQTRALDGKPVAQALLLVALLLGAFGAGLGANALAGPVVRCWFMRGPRWLARPLVERRRNRWDGAHRDFETATAGEGESAADFQRRRGELAARRNAIALARPFRPTWMGDQMDAVVTRVHNRYGIDLDAAWPRLWLVVPDHVRATIGDARAALSGAATTAAWGVLYLGTAAITLWWPAALVGAVTIAVGHRRGRAATGTLAQVCEATVDLYGVELAKALNVPLADGQVTPRAGFTLTELLRKGT</sequence>